<sequence length="77" mass="8727">MAHTSHGKIARELEQFSRDIQDTTTETTFLHCYFHGPRAMVGGYDGFTTHVQRLKATPDTFGRVDSISQHYDVTPGR</sequence>
<dbReference type="AlphaFoldDB" id="A0A9Q1CC65"/>
<gene>
    <name evidence="1" type="ORF">HOLleu_09373</name>
</gene>
<proteinExistence type="predicted"/>
<accession>A0A9Q1CC65</accession>
<comment type="caution">
    <text evidence="1">The sequence shown here is derived from an EMBL/GenBank/DDBJ whole genome shotgun (WGS) entry which is preliminary data.</text>
</comment>
<reference evidence="1" key="1">
    <citation type="submission" date="2021-10" db="EMBL/GenBank/DDBJ databases">
        <title>Tropical sea cucumber genome reveals ecological adaptation and Cuvierian tubules defense mechanism.</title>
        <authorList>
            <person name="Chen T."/>
        </authorList>
    </citation>
    <scope>NUCLEOTIDE SEQUENCE</scope>
    <source>
        <strain evidence="1">Nanhai2018</strain>
        <tissue evidence="1">Muscle</tissue>
    </source>
</reference>
<name>A0A9Q1CC65_HOLLE</name>
<protein>
    <submittedName>
        <fullName evidence="1">Uncharacterized protein</fullName>
    </submittedName>
</protein>
<evidence type="ECO:0000313" key="2">
    <source>
        <dbReference type="Proteomes" id="UP001152320"/>
    </source>
</evidence>
<keyword evidence="2" id="KW-1185">Reference proteome</keyword>
<organism evidence="1 2">
    <name type="scientific">Holothuria leucospilota</name>
    <name type="common">Black long sea cucumber</name>
    <name type="synonym">Mertensiothuria leucospilota</name>
    <dbReference type="NCBI Taxonomy" id="206669"/>
    <lineage>
        <taxon>Eukaryota</taxon>
        <taxon>Metazoa</taxon>
        <taxon>Echinodermata</taxon>
        <taxon>Eleutherozoa</taxon>
        <taxon>Echinozoa</taxon>
        <taxon>Holothuroidea</taxon>
        <taxon>Aspidochirotacea</taxon>
        <taxon>Aspidochirotida</taxon>
        <taxon>Holothuriidae</taxon>
        <taxon>Holothuria</taxon>
    </lineage>
</organism>
<dbReference type="Proteomes" id="UP001152320">
    <property type="component" value="Chromosome 4"/>
</dbReference>
<dbReference type="EMBL" id="JAIZAY010000004">
    <property type="protein sequence ID" value="KAJ8042587.1"/>
    <property type="molecule type" value="Genomic_DNA"/>
</dbReference>
<evidence type="ECO:0000313" key="1">
    <source>
        <dbReference type="EMBL" id="KAJ8042587.1"/>
    </source>
</evidence>